<name>A0AAD2JLJ1_9STRA</name>
<dbReference type="InterPro" id="IPR004000">
    <property type="entry name" value="Actin"/>
</dbReference>
<comment type="caution">
    <text evidence="11">The sequence shown here is derived from an EMBL/GenBank/DDBJ whole genome shotgun (WGS) entry which is preliminary data.</text>
</comment>
<keyword evidence="4" id="KW-0547">Nucleotide-binding</keyword>
<evidence type="ECO:0000313" key="12">
    <source>
        <dbReference type="Proteomes" id="UP001295423"/>
    </source>
</evidence>
<dbReference type="Gene3D" id="3.30.420.40">
    <property type="match status" value="2"/>
</dbReference>
<dbReference type="SMART" id="SM00268">
    <property type="entry name" value="ACTIN"/>
    <property type="match status" value="1"/>
</dbReference>
<evidence type="ECO:0008006" key="13">
    <source>
        <dbReference type="Google" id="ProtNLM"/>
    </source>
</evidence>
<keyword evidence="5" id="KW-0378">Hydrolase</keyword>
<dbReference type="FunFam" id="3.30.420.40:FF:000148">
    <property type="entry name" value="Actin, alpha skeletal muscle"/>
    <property type="match status" value="1"/>
</dbReference>
<dbReference type="Gene3D" id="3.90.640.10">
    <property type="entry name" value="Actin, Chain A, domain 4"/>
    <property type="match status" value="1"/>
</dbReference>
<dbReference type="PROSITE" id="PS00432">
    <property type="entry name" value="ACTINS_2"/>
    <property type="match status" value="1"/>
</dbReference>
<dbReference type="Pfam" id="PF00022">
    <property type="entry name" value="Actin"/>
    <property type="match status" value="1"/>
</dbReference>
<evidence type="ECO:0000256" key="6">
    <source>
        <dbReference type="ARBA" id="ARBA00022840"/>
    </source>
</evidence>
<comment type="catalytic activity">
    <reaction evidence="8">
        <text>ATP + H2O = ADP + phosphate + H(+)</text>
        <dbReference type="Rhea" id="RHEA:13065"/>
        <dbReference type="ChEBI" id="CHEBI:15377"/>
        <dbReference type="ChEBI" id="CHEBI:15378"/>
        <dbReference type="ChEBI" id="CHEBI:30616"/>
        <dbReference type="ChEBI" id="CHEBI:43474"/>
        <dbReference type="ChEBI" id="CHEBI:456216"/>
    </reaction>
</comment>
<evidence type="ECO:0000256" key="9">
    <source>
        <dbReference type="RuleBase" id="RU000487"/>
    </source>
</evidence>
<comment type="subcellular location">
    <subcellularLocation>
        <location evidence="1">Cytoplasm</location>
        <location evidence="1">Cytoskeleton</location>
    </subcellularLocation>
</comment>
<evidence type="ECO:0000256" key="3">
    <source>
        <dbReference type="ARBA" id="ARBA00022490"/>
    </source>
</evidence>
<dbReference type="EMBL" id="CAKOGP040002091">
    <property type="protein sequence ID" value="CAJ1961609.1"/>
    <property type="molecule type" value="Genomic_DNA"/>
</dbReference>
<proteinExistence type="inferred from homology"/>
<dbReference type="FunFam" id="3.30.420.40:FF:000058">
    <property type="entry name" value="Putative actin-related protein 5"/>
    <property type="match status" value="1"/>
</dbReference>
<dbReference type="InterPro" id="IPR043129">
    <property type="entry name" value="ATPase_NBD"/>
</dbReference>
<accession>A0AAD2JLJ1</accession>
<evidence type="ECO:0000256" key="1">
    <source>
        <dbReference type="ARBA" id="ARBA00004245"/>
    </source>
</evidence>
<dbReference type="GO" id="GO:0005856">
    <property type="term" value="C:cytoskeleton"/>
    <property type="evidence" value="ECO:0007669"/>
    <property type="project" value="UniProtKB-SubCell"/>
</dbReference>
<dbReference type="Proteomes" id="UP001295423">
    <property type="component" value="Unassembled WGS sequence"/>
</dbReference>
<feature type="region of interest" description="Disordered" evidence="10">
    <location>
        <begin position="1"/>
        <end position="46"/>
    </location>
</feature>
<evidence type="ECO:0000256" key="2">
    <source>
        <dbReference type="ARBA" id="ARBA00006752"/>
    </source>
</evidence>
<comment type="similarity">
    <text evidence="2 9">Belongs to the actin family.</text>
</comment>
<dbReference type="GO" id="GO:0016787">
    <property type="term" value="F:hydrolase activity"/>
    <property type="evidence" value="ECO:0007669"/>
    <property type="project" value="UniProtKB-KW"/>
</dbReference>
<evidence type="ECO:0000256" key="10">
    <source>
        <dbReference type="SAM" id="MobiDB-lite"/>
    </source>
</evidence>
<keyword evidence="6" id="KW-0067">ATP-binding</keyword>
<dbReference type="PANTHER" id="PTHR11937">
    <property type="entry name" value="ACTIN"/>
    <property type="match status" value="1"/>
</dbReference>
<dbReference type="AlphaFoldDB" id="A0AAD2JLJ1"/>
<dbReference type="PRINTS" id="PR00190">
    <property type="entry name" value="ACTIN"/>
</dbReference>
<sequence>MSSYHPPKRDSMRNQIRTPALVQNRKRIVKHQEPKAVPPPPSIDEDTVDLGAIVIDNGTGSTKAGFAGEDDPRCVFPTLVAHPTSTFGPNSKAQVGKQAEAKWSVLDVQQPIDRGIIQNWDDMETIWHHTFYQLKASSQHHPVLLTEVPLNPKANRERMTQIMFETFKVPALYINNTAILALYANGRTSGCVLESGEGVSHAVPVCEGYVIPHAILRLPLGGKDLTQLLQNALAERGHALQDHIEKNFSDEGLVLTSTAVQVQVRTMKETLGYVALDFGQETIKAVDKSAALEKSFDLKDGTSIQIGNERFYFPEHLFQPNDLMGLEEEGVADMTFQAIMKCDELLQYDMFSNIVLSGGSTMFPGFRERMLKELTALAGSVEITINDTAGRANAPWVGGSILASLEQFNHLWITKQEYDETGSSIVHTKCY</sequence>
<keyword evidence="7" id="KW-0206">Cytoskeleton</keyword>
<evidence type="ECO:0000256" key="8">
    <source>
        <dbReference type="ARBA" id="ARBA00049360"/>
    </source>
</evidence>
<evidence type="ECO:0000256" key="4">
    <source>
        <dbReference type="ARBA" id="ARBA00022741"/>
    </source>
</evidence>
<keyword evidence="3" id="KW-0963">Cytoplasm</keyword>
<organism evidence="11 12">
    <name type="scientific">Cylindrotheca closterium</name>
    <dbReference type="NCBI Taxonomy" id="2856"/>
    <lineage>
        <taxon>Eukaryota</taxon>
        <taxon>Sar</taxon>
        <taxon>Stramenopiles</taxon>
        <taxon>Ochrophyta</taxon>
        <taxon>Bacillariophyta</taxon>
        <taxon>Bacillariophyceae</taxon>
        <taxon>Bacillariophycidae</taxon>
        <taxon>Bacillariales</taxon>
        <taxon>Bacillariaceae</taxon>
        <taxon>Cylindrotheca</taxon>
    </lineage>
</organism>
<gene>
    <name evidence="11" type="ORF">CYCCA115_LOCUS19282</name>
</gene>
<keyword evidence="12" id="KW-1185">Reference proteome</keyword>
<dbReference type="SUPFAM" id="SSF53067">
    <property type="entry name" value="Actin-like ATPase domain"/>
    <property type="match status" value="2"/>
</dbReference>
<dbReference type="InterPro" id="IPR004001">
    <property type="entry name" value="Actin_CS"/>
</dbReference>
<reference evidence="11" key="1">
    <citation type="submission" date="2023-08" db="EMBL/GenBank/DDBJ databases">
        <authorList>
            <person name="Audoor S."/>
            <person name="Bilcke G."/>
        </authorList>
    </citation>
    <scope>NUCLEOTIDE SEQUENCE</scope>
</reference>
<evidence type="ECO:0000256" key="7">
    <source>
        <dbReference type="ARBA" id="ARBA00023212"/>
    </source>
</evidence>
<evidence type="ECO:0000313" key="11">
    <source>
        <dbReference type="EMBL" id="CAJ1961609.1"/>
    </source>
</evidence>
<dbReference type="GO" id="GO:0005524">
    <property type="term" value="F:ATP binding"/>
    <property type="evidence" value="ECO:0007669"/>
    <property type="project" value="UniProtKB-KW"/>
</dbReference>
<evidence type="ECO:0000256" key="5">
    <source>
        <dbReference type="ARBA" id="ARBA00022801"/>
    </source>
</evidence>
<protein>
    <recommendedName>
        <fullName evidence="13">Actin</fullName>
    </recommendedName>
</protein>